<gene>
    <name evidence="1" type="ORF">KEC57_04200</name>
</gene>
<dbReference type="EMBL" id="JAGTTN010000001">
    <property type="protein sequence ID" value="MCC2031381.1"/>
    <property type="molecule type" value="Genomic_DNA"/>
</dbReference>
<organism evidence="1 2">
    <name type="scientific">Microbacterium allomyrinae</name>
    <dbReference type="NCBI Taxonomy" id="2830666"/>
    <lineage>
        <taxon>Bacteria</taxon>
        <taxon>Bacillati</taxon>
        <taxon>Actinomycetota</taxon>
        <taxon>Actinomycetes</taxon>
        <taxon>Micrococcales</taxon>
        <taxon>Microbacteriaceae</taxon>
        <taxon>Microbacterium</taxon>
    </lineage>
</organism>
<dbReference type="SUPFAM" id="SSF51735">
    <property type="entry name" value="NAD(P)-binding Rossmann-fold domains"/>
    <property type="match status" value="1"/>
</dbReference>
<name>A0A9X1LT64_9MICO</name>
<dbReference type="AlphaFoldDB" id="A0A9X1LT64"/>
<sequence length="248" mass="25946">MRLAIAGGTGLTGSRIDAVARARGHETVVLARSTGVELLSGAGMRGVLEGVDAVIDATDVATAKPDVSVSFFAGVTKTLLAAERAAGVSHHLALTIVGADAAPDGYYAGKLVQERLVAAGSIPWTILRTTQFHEYAALLFHRGRAGAHVAPRGRVQPIAVDEVAAHLVDLAEQAPAGRARDLGGPQEESLADMIRRYARAIGFRGPIPLVSVPGTWGRALRTGALLPRPDARRGTQTFTDWLDALPDA</sequence>
<dbReference type="Proteomes" id="UP001139354">
    <property type="component" value="Unassembled WGS sequence"/>
</dbReference>
<comment type="caution">
    <text evidence="1">The sequence shown here is derived from an EMBL/GenBank/DDBJ whole genome shotgun (WGS) entry which is preliminary data.</text>
</comment>
<dbReference type="InterPro" id="IPR036291">
    <property type="entry name" value="NAD(P)-bd_dom_sf"/>
</dbReference>
<dbReference type="Gene3D" id="3.40.50.720">
    <property type="entry name" value="NAD(P)-binding Rossmann-like Domain"/>
    <property type="match status" value="1"/>
</dbReference>
<keyword evidence="2" id="KW-1185">Reference proteome</keyword>
<protein>
    <submittedName>
        <fullName evidence="1">3-beta hydroxysteroid dehydrogenase</fullName>
    </submittedName>
</protein>
<evidence type="ECO:0000313" key="1">
    <source>
        <dbReference type="EMBL" id="MCC2031381.1"/>
    </source>
</evidence>
<proteinExistence type="predicted"/>
<dbReference type="RefSeq" id="WP_229383264.1">
    <property type="nucleotide sequence ID" value="NZ_JAGTTN010000001.1"/>
</dbReference>
<accession>A0A9X1LT64</accession>
<evidence type="ECO:0000313" key="2">
    <source>
        <dbReference type="Proteomes" id="UP001139354"/>
    </source>
</evidence>
<reference evidence="1" key="1">
    <citation type="submission" date="2021-04" db="EMBL/GenBank/DDBJ databases">
        <title>Microbacterium tenobrionis sp. nov. and Microbacterium allomyrinae sp. nov., isolated from larvae of Tenobrio molitor and Allomyrina dichotoma, respectively.</title>
        <authorList>
            <person name="Lee S.D."/>
        </authorList>
    </citation>
    <scope>NUCLEOTIDE SEQUENCE</scope>
    <source>
        <strain evidence="1">BWT-G7</strain>
    </source>
</reference>